<dbReference type="SUPFAM" id="SSF55469">
    <property type="entry name" value="FMN-dependent nitroreductase-like"/>
    <property type="match status" value="1"/>
</dbReference>
<name>A0ABV6YYN0_UNCC1</name>
<feature type="domain" description="Nitroreductase" evidence="3">
    <location>
        <begin position="7"/>
        <end position="158"/>
    </location>
</feature>
<keyword evidence="2" id="KW-0560">Oxidoreductase</keyword>
<evidence type="ECO:0000313" key="4">
    <source>
        <dbReference type="EMBL" id="MFC1851303.1"/>
    </source>
</evidence>
<proteinExistence type="inferred from homology"/>
<dbReference type="InterPro" id="IPR029479">
    <property type="entry name" value="Nitroreductase"/>
</dbReference>
<dbReference type="CDD" id="cd02062">
    <property type="entry name" value="Nitro_FMN_reductase"/>
    <property type="match status" value="1"/>
</dbReference>
<accession>A0ABV6YYN0</accession>
<dbReference type="PANTHER" id="PTHR43673:SF10">
    <property type="entry name" value="NADH DEHYDROGENASE_NAD(P)H NITROREDUCTASE XCC3605-RELATED"/>
    <property type="match status" value="1"/>
</dbReference>
<comment type="caution">
    <text evidence="4">The sequence shown here is derived from an EMBL/GenBank/DDBJ whole genome shotgun (WGS) entry which is preliminary data.</text>
</comment>
<reference evidence="4 5" key="1">
    <citation type="submission" date="2024-09" db="EMBL/GenBank/DDBJ databases">
        <title>Laminarin stimulates single cell rates of sulfate reduction while oxygen inhibits transcriptomic activity in coastal marine sediment.</title>
        <authorList>
            <person name="Lindsay M."/>
            <person name="Orcutt B."/>
            <person name="Emerson D."/>
            <person name="Stepanauskas R."/>
            <person name="D'Angelo T."/>
        </authorList>
    </citation>
    <scope>NUCLEOTIDE SEQUENCE [LARGE SCALE GENOMIC DNA]</scope>
    <source>
        <strain evidence="4">SAG AM-311-K15</strain>
    </source>
</reference>
<evidence type="ECO:0000256" key="1">
    <source>
        <dbReference type="ARBA" id="ARBA00007118"/>
    </source>
</evidence>
<organism evidence="4 5">
    <name type="scientific">candidate division CSSED10-310 bacterium</name>
    <dbReference type="NCBI Taxonomy" id="2855610"/>
    <lineage>
        <taxon>Bacteria</taxon>
        <taxon>Bacteria division CSSED10-310</taxon>
    </lineage>
</organism>
<evidence type="ECO:0000259" key="3">
    <source>
        <dbReference type="Pfam" id="PF00881"/>
    </source>
</evidence>
<dbReference type="InterPro" id="IPR000415">
    <property type="entry name" value="Nitroreductase-like"/>
</dbReference>
<evidence type="ECO:0000313" key="5">
    <source>
        <dbReference type="Proteomes" id="UP001594351"/>
    </source>
</evidence>
<evidence type="ECO:0000256" key="2">
    <source>
        <dbReference type="ARBA" id="ARBA00023002"/>
    </source>
</evidence>
<sequence>MELDEVIKSRRSIRRYQSRDISDAQIMELLDLARYAPSSMDGQPWCFIIVREPEIKKKLAAIKNKFCPIEKMMYQADFLRYAPVIIVVCVDVERSYDREIENGVLATALILLGACNRGVGSVYMSAYSQTQPGISREIKELLHLPENIMPVNLVPIGYPQEGTDPKSVKPLSEIIYDETFRLKFERT</sequence>
<dbReference type="EMBL" id="JBHPBY010000175">
    <property type="protein sequence ID" value="MFC1851303.1"/>
    <property type="molecule type" value="Genomic_DNA"/>
</dbReference>
<dbReference type="Pfam" id="PF00881">
    <property type="entry name" value="Nitroreductase"/>
    <property type="match status" value="1"/>
</dbReference>
<dbReference type="Proteomes" id="UP001594351">
    <property type="component" value="Unassembled WGS sequence"/>
</dbReference>
<dbReference type="Gene3D" id="3.40.109.10">
    <property type="entry name" value="NADH Oxidase"/>
    <property type="match status" value="1"/>
</dbReference>
<protein>
    <submittedName>
        <fullName evidence="4">Nitroreductase family protein</fullName>
    </submittedName>
</protein>
<dbReference type="PANTHER" id="PTHR43673">
    <property type="entry name" value="NAD(P)H NITROREDUCTASE YDGI-RELATED"/>
    <property type="match status" value="1"/>
</dbReference>
<keyword evidence="5" id="KW-1185">Reference proteome</keyword>
<comment type="similarity">
    <text evidence="1">Belongs to the nitroreductase family.</text>
</comment>
<gene>
    <name evidence="4" type="ORF">ACFL27_13990</name>
</gene>